<accession>E3CW88</accession>
<dbReference type="Proteomes" id="UP000005096">
    <property type="component" value="Chromosome"/>
</dbReference>
<name>E3CW88_9BACT</name>
<reference evidence="1 2" key="1">
    <citation type="journal article" date="2010" name="Stand. Genomic Sci.">
        <title>Non-contiguous finished genome sequence of Aminomonas paucivorans type strain (GLU-3).</title>
        <authorList>
            <person name="Pitluck S."/>
            <person name="Yasawong M."/>
            <person name="Held B."/>
            <person name="Lapidus A."/>
            <person name="Nolan M."/>
            <person name="Copeland A."/>
            <person name="Lucas S."/>
            <person name="Del Rio T.G."/>
            <person name="Tice H."/>
            <person name="Cheng J.F."/>
            <person name="Chertkov O."/>
            <person name="Goodwin L."/>
            <person name="Tapia R."/>
            <person name="Han C."/>
            <person name="Liolios K."/>
            <person name="Ivanova N."/>
            <person name="Mavromatis K."/>
            <person name="Ovchinnikova G."/>
            <person name="Pati A."/>
            <person name="Chen A."/>
            <person name="Palaniappan K."/>
            <person name="Land M."/>
            <person name="Hauser L."/>
            <person name="Chang Y.J."/>
            <person name="Jeffries C.D."/>
            <person name="Pukall R."/>
            <person name="Spring S."/>
            <person name="Rohde M."/>
            <person name="Sikorski J."/>
            <person name="Goker M."/>
            <person name="Woyke T."/>
            <person name="Bristow J."/>
            <person name="Eisen J.A."/>
            <person name="Markowitz V."/>
            <person name="Hugenholtz P."/>
            <person name="Kyrpides N.C."/>
            <person name="Klenk H.P."/>
        </authorList>
    </citation>
    <scope>NUCLEOTIDE SEQUENCE [LARGE SCALE GENOMIC DNA]</scope>
    <source>
        <strain evidence="1 2">DSM 12260</strain>
    </source>
</reference>
<dbReference type="eggNOG" id="ENOG50320BZ">
    <property type="taxonomic scope" value="Bacteria"/>
</dbReference>
<protein>
    <submittedName>
        <fullName evidence="1">Uncharacterized protein</fullName>
    </submittedName>
</protein>
<gene>
    <name evidence="1" type="ORF">Apau_0912</name>
</gene>
<dbReference type="EMBL" id="CM001022">
    <property type="protein sequence ID" value="EFQ23340.1"/>
    <property type="molecule type" value="Genomic_DNA"/>
</dbReference>
<dbReference type="PaxDb" id="584708-Apau_0912"/>
<dbReference type="OrthoDB" id="9804725at2"/>
<dbReference type="AlphaFoldDB" id="E3CW88"/>
<evidence type="ECO:0000313" key="2">
    <source>
        <dbReference type="Proteomes" id="UP000005096"/>
    </source>
</evidence>
<keyword evidence="2" id="KW-1185">Reference proteome</keyword>
<sequence length="281" mass="33422">MLCTLNYADRVFLEQQRRNTRTALSPGGADQVFSFSPSDLEEDFRAKHREILSQPRGAGYWLWKPYLVLRTLRLLPEGAFLFYCDAGAFFIRSLRHLETFCLERDLWLLPFDLPFIEEQYTKAEAFEILGCDTPAYRETNQILASFFLVRNGEPARGFFEEYLRYAQDPLCLTDRLTVPQREDFIEHRHDQSLFSLLCKKHGLASFRDPSQFGDFNYFRKGKEWEPHGGKRRRVVYREHPESTYPRILIAQRRDRGLALLKYRLDILRKDLKLRLTGYRFR</sequence>
<proteinExistence type="predicted"/>
<dbReference type="HOGENOM" id="CLU_082959_0_0_0"/>
<evidence type="ECO:0000313" key="1">
    <source>
        <dbReference type="EMBL" id="EFQ23340.1"/>
    </source>
</evidence>
<organism evidence="1 2">
    <name type="scientific">Aminomonas paucivorans DSM 12260</name>
    <dbReference type="NCBI Taxonomy" id="584708"/>
    <lineage>
        <taxon>Bacteria</taxon>
        <taxon>Thermotogati</taxon>
        <taxon>Synergistota</taxon>
        <taxon>Synergistia</taxon>
        <taxon>Synergistales</taxon>
        <taxon>Synergistaceae</taxon>
        <taxon>Aminomonas</taxon>
    </lineage>
</organism>
<dbReference type="RefSeq" id="WP_006300515.1">
    <property type="nucleotide sequence ID" value="NZ_CM001022.1"/>
</dbReference>